<accession>A0A1G5V1I0</accession>
<dbReference type="Proteomes" id="UP000323439">
    <property type="component" value="Unassembled WGS sequence"/>
</dbReference>
<sequence>MVTFGKLTFLYTFSPIILIMKDLFDNCKFGDLNLNSRIVRTGLWESEREQPGNFTPEIYNRYENIAASGVGLIITELISLYPRDIFSKYSHTTHFKQFVREAKDLTDLVHLYDVPIFAQLGFVQFNKHAEQNMRVEDVSIEDIRKIQTDFIIACQKIDYAGFDGVQIALGNYYFLTRFISPYFNKRKDKYGGNTLNRLRIVLEMIKVIKETTKLHVNCRLNAFDIQAGGMTMDDTVEIAKLLEKFGADSLQITRPRSPQYFSKENIDRTPPEFVSRKIKKINPLIGECEKIIDNVDIPVILGGGVNSKSQINHILNNSKIDFVSMQRPFVADPSFLIEWQMEDDGESKCKMCNNCYWKKTSTCHINRPATWDVSSTDF</sequence>
<keyword evidence="1" id="KW-0285">Flavoprotein</keyword>
<dbReference type="InterPro" id="IPR013785">
    <property type="entry name" value="Aldolase_TIM"/>
</dbReference>
<evidence type="ECO:0000313" key="5">
    <source>
        <dbReference type="Proteomes" id="UP000323439"/>
    </source>
</evidence>
<organism evidence="4 5">
    <name type="scientific">Methanobrevibacter millerae</name>
    <dbReference type="NCBI Taxonomy" id="230361"/>
    <lineage>
        <taxon>Archaea</taxon>
        <taxon>Methanobacteriati</taxon>
        <taxon>Methanobacteriota</taxon>
        <taxon>Methanomada group</taxon>
        <taxon>Methanobacteria</taxon>
        <taxon>Methanobacteriales</taxon>
        <taxon>Methanobacteriaceae</taxon>
        <taxon>Methanobrevibacter</taxon>
    </lineage>
</organism>
<dbReference type="InterPro" id="IPR001155">
    <property type="entry name" value="OxRdtase_FMN_N"/>
</dbReference>
<dbReference type="GO" id="GO:0010181">
    <property type="term" value="F:FMN binding"/>
    <property type="evidence" value="ECO:0007669"/>
    <property type="project" value="InterPro"/>
</dbReference>
<keyword evidence="2" id="KW-0560">Oxidoreductase</keyword>
<dbReference type="Pfam" id="PF00724">
    <property type="entry name" value="Oxidored_FMN"/>
    <property type="match status" value="1"/>
</dbReference>
<feature type="domain" description="NADH:flavin oxidoreductase/NADH oxidase N-terminal" evidence="3">
    <location>
        <begin position="131"/>
        <end position="336"/>
    </location>
</feature>
<gene>
    <name evidence="4" type="ORF">SAMN02910315_00260</name>
</gene>
<dbReference type="AlphaFoldDB" id="A0A1G5V1I0"/>
<dbReference type="GO" id="GO:0016491">
    <property type="term" value="F:oxidoreductase activity"/>
    <property type="evidence" value="ECO:0007669"/>
    <property type="project" value="UniProtKB-KW"/>
</dbReference>
<evidence type="ECO:0000256" key="2">
    <source>
        <dbReference type="ARBA" id="ARBA00023002"/>
    </source>
</evidence>
<evidence type="ECO:0000256" key="1">
    <source>
        <dbReference type="ARBA" id="ARBA00022630"/>
    </source>
</evidence>
<dbReference type="Gene3D" id="3.20.20.70">
    <property type="entry name" value="Aldolase class I"/>
    <property type="match status" value="1"/>
</dbReference>
<keyword evidence="5" id="KW-1185">Reference proteome</keyword>
<reference evidence="4 5" key="1">
    <citation type="submission" date="2016-10" db="EMBL/GenBank/DDBJ databases">
        <authorList>
            <person name="Varghese N."/>
            <person name="Submissions S."/>
        </authorList>
    </citation>
    <scope>NUCLEOTIDE SEQUENCE [LARGE SCALE GENOMIC DNA]</scope>
    <source>
        <strain evidence="4 5">DSM 16643</strain>
    </source>
</reference>
<evidence type="ECO:0000313" key="4">
    <source>
        <dbReference type="EMBL" id="SDA39478.1"/>
    </source>
</evidence>
<proteinExistence type="predicted"/>
<protein>
    <submittedName>
        <fullName evidence="4">2,4-dienoyl-CoA reductase</fullName>
    </submittedName>
</protein>
<dbReference type="EMBL" id="FMXB01000002">
    <property type="protein sequence ID" value="SDA39478.1"/>
    <property type="molecule type" value="Genomic_DNA"/>
</dbReference>
<dbReference type="STRING" id="230361.sm9_0962"/>
<dbReference type="PANTHER" id="PTHR43656:SF2">
    <property type="entry name" value="BINDING OXIDOREDUCTASE, PUTATIVE (AFU_ORTHOLOGUE AFUA_2G08260)-RELATED"/>
    <property type="match status" value="1"/>
</dbReference>
<dbReference type="SUPFAM" id="SSF51395">
    <property type="entry name" value="FMN-linked oxidoreductases"/>
    <property type="match status" value="1"/>
</dbReference>
<dbReference type="InterPro" id="IPR051799">
    <property type="entry name" value="NADH_flavin_oxidoreductase"/>
</dbReference>
<name>A0A1G5V1I0_9EURY</name>
<dbReference type="PANTHER" id="PTHR43656">
    <property type="entry name" value="BINDING OXIDOREDUCTASE, PUTATIVE (AFU_ORTHOLOGUE AFUA_2G08260)-RELATED"/>
    <property type="match status" value="1"/>
</dbReference>
<evidence type="ECO:0000259" key="3">
    <source>
        <dbReference type="Pfam" id="PF00724"/>
    </source>
</evidence>